<keyword evidence="5" id="KW-0418">Kinase</keyword>
<dbReference type="AlphaFoldDB" id="A0A196SFQ9"/>
<dbReference type="STRING" id="478820.A0A196SFQ9"/>
<dbReference type="PANTHER" id="PTHR23415">
    <property type="entry name" value="CYCLIN-DEPENDENT KINASES REGULATORY SUBUNIT/60S RIBOSOME SUBUNIT BIOGENESIS PROTEIN NIP7"/>
    <property type="match status" value="1"/>
</dbReference>
<dbReference type="EMBL" id="LXWW01000210">
    <property type="protein sequence ID" value="OAO14809.1"/>
    <property type="molecule type" value="Genomic_DNA"/>
</dbReference>
<dbReference type="SUPFAM" id="SSF55637">
    <property type="entry name" value="Cell cycle regulatory proteins"/>
    <property type="match status" value="1"/>
</dbReference>
<dbReference type="PRINTS" id="PR00296">
    <property type="entry name" value="CYCLINKINASE"/>
</dbReference>
<dbReference type="GO" id="GO:0051301">
    <property type="term" value="P:cell division"/>
    <property type="evidence" value="ECO:0007669"/>
    <property type="project" value="UniProtKB-UniRule"/>
</dbReference>
<evidence type="ECO:0000313" key="6">
    <source>
        <dbReference type="Proteomes" id="UP000078348"/>
    </source>
</evidence>
<dbReference type="GO" id="GO:0016301">
    <property type="term" value="F:kinase activity"/>
    <property type="evidence" value="ECO:0007669"/>
    <property type="project" value="UniProtKB-KW"/>
</dbReference>
<dbReference type="Pfam" id="PF01111">
    <property type="entry name" value="CKS"/>
    <property type="match status" value="1"/>
</dbReference>
<proteinExistence type="inferred from homology"/>
<keyword evidence="2 4" id="KW-0132">Cell division</keyword>
<keyword evidence="6" id="KW-1185">Reference proteome</keyword>
<accession>A0A196SFQ9</accession>
<evidence type="ECO:0000256" key="1">
    <source>
        <dbReference type="ARBA" id="ARBA00007782"/>
    </source>
</evidence>
<sequence length="101" mass="12251">MEDIVERYGERFTDEDYEYRQVTIRKEYAKRIPRGKLLSEPEWRELGIHMSHGWEHYCEYRPQSNVLLFRRPIGTDGRTGHVDPELAAQMKKKFRMEYGLE</sequence>
<evidence type="ECO:0000313" key="5">
    <source>
        <dbReference type="EMBL" id="OAO14809.1"/>
    </source>
</evidence>
<evidence type="ECO:0000256" key="4">
    <source>
        <dbReference type="RuleBase" id="RU311113"/>
    </source>
</evidence>
<evidence type="ECO:0000256" key="2">
    <source>
        <dbReference type="ARBA" id="ARBA00022618"/>
    </source>
</evidence>
<dbReference type="GO" id="GO:0016538">
    <property type="term" value="F:cyclin-dependent protein serine/threonine kinase regulator activity"/>
    <property type="evidence" value="ECO:0007669"/>
    <property type="project" value="InterPro"/>
</dbReference>
<keyword evidence="3 4" id="KW-0131">Cell cycle</keyword>
<dbReference type="OrthoDB" id="440676at2759"/>
<keyword evidence="5" id="KW-0808">Transferase</keyword>
<dbReference type="Proteomes" id="UP000078348">
    <property type="component" value="Unassembled WGS sequence"/>
</dbReference>
<dbReference type="InterPro" id="IPR000789">
    <property type="entry name" value="Cyclin-dep_kinase_reg-sub"/>
</dbReference>
<protein>
    <recommendedName>
        <fullName evidence="4">Cyclin-dependent kinases regulatory subunit</fullName>
    </recommendedName>
</protein>
<comment type="similarity">
    <text evidence="1 4">Belongs to the CKS family.</text>
</comment>
<evidence type="ECO:0000256" key="3">
    <source>
        <dbReference type="ARBA" id="ARBA00023306"/>
    </source>
</evidence>
<dbReference type="Gene3D" id="3.30.170.10">
    <property type="entry name" value="Cyclin-dependent kinase, regulatory subunit"/>
    <property type="match status" value="1"/>
</dbReference>
<gene>
    <name evidence="5" type="ORF">AV274_3513</name>
</gene>
<dbReference type="InterPro" id="IPR036858">
    <property type="entry name" value="Cyclin-dep_kinase_reg-sub_sf"/>
</dbReference>
<name>A0A196SFQ9_BLAHN</name>
<dbReference type="SMART" id="SM01084">
    <property type="entry name" value="CKS"/>
    <property type="match status" value="1"/>
</dbReference>
<reference evidence="5 6" key="1">
    <citation type="submission" date="2016-05" db="EMBL/GenBank/DDBJ databases">
        <title>Nuclear genome of Blastocystis sp. subtype 1 NandII.</title>
        <authorList>
            <person name="Gentekaki E."/>
            <person name="Curtis B."/>
            <person name="Stairs C."/>
            <person name="Eme L."/>
            <person name="Herman E."/>
            <person name="Klimes V."/>
            <person name="Arias M.C."/>
            <person name="Elias M."/>
            <person name="Hilliou F."/>
            <person name="Klute M."/>
            <person name="Malik S.-B."/>
            <person name="Pightling A."/>
            <person name="Rachubinski R."/>
            <person name="Salas D."/>
            <person name="Schlacht A."/>
            <person name="Suga H."/>
            <person name="Archibald J."/>
            <person name="Ball S.G."/>
            <person name="Clark G."/>
            <person name="Dacks J."/>
            <person name="Van Der Giezen M."/>
            <person name="Tsaousis A."/>
            <person name="Roger A."/>
        </authorList>
    </citation>
    <scope>NUCLEOTIDE SEQUENCE [LARGE SCALE GENOMIC DNA]</scope>
    <source>
        <strain evidence="6">ATCC 50177 / NandII</strain>
    </source>
</reference>
<organism evidence="5 6">
    <name type="scientific">Blastocystis sp. subtype 1 (strain ATCC 50177 / NandII)</name>
    <dbReference type="NCBI Taxonomy" id="478820"/>
    <lineage>
        <taxon>Eukaryota</taxon>
        <taxon>Sar</taxon>
        <taxon>Stramenopiles</taxon>
        <taxon>Bigyra</taxon>
        <taxon>Opalozoa</taxon>
        <taxon>Opalinata</taxon>
        <taxon>Blastocystidae</taxon>
        <taxon>Blastocystis</taxon>
    </lineage>
</organism>
<comment type="function">
    <text evidence="4">Binds to the catalytic subunit of the cyclin dependent kinases and is essential for their biological function.</text>
</comment>
<comment type="caution">
    <text evidence="5">The sequence shown here is derived from an EMBL/GenBank/DDBJ whole genome shotgun (WGS) entry which is preliminary data.</text>
</comment>